<evidence type="ECO:0000313" key="3">
    <source>
        <dbReference type="Proteomes" id="UP001151760"/>
    </source>
</evidence>
<evidence type="ECO:0000313" key="2">
    <source>
        <dbReference type="EMBL" id="GJT38899.1"/>
    </source>
</evidence>
<dbReference type="PANTHER" id="PTHR33127:SF5">
    <property type="entry name" value="TRANSMEMBRANE PROTEIN"/>
    <property type="match status" value="1"/>
</dbReference>
<dbReference type="InterPro" id="IPR005174">
    <property type="entry name" value="KIB1-4_b-propeller"/>
</dbReference>
<evidence type="ECO:0000259" key="1">
    <source>
        <dbReference type="Pfam" id="PF03478"/>
    </source>
</evidence>
<keyword evidence="3" id="KW-1185">Reference proteome</keyword>
<accession>A0ABQ5DIT1</accession>
<sequence>MEQKRISSGSVLDKLPPLSTKYPWFIAQNLEAKQVDDYIDHQILYTIHNPQFHYRCQIPELLGRQIRACFHGWMILSSHPMWFLWNPLTSKLIRLPPLRSTQEDLYNGCLSSPPDDPSSMFLLTTDKRPTITFCRLDRKRKKLRWTEMSYAKQLRSITHEDEDCFLGNMTRCDGKVYALHSGLDCDHFVIEVEIVVKEKEMVIRLRPFLKLPCVSISKFYFFRGSLGMIDFLKGYRRDLFHVSVAYEVDTCEILDVKLFKLDMTGKKWEEMEDLKEAVFFMQLAGDHHIYYSPEIATELGGYVHILDEMGKVLYSYDVKNRTLSLSSTSSLVQSNDVSSWALLECRLKGNQADFKQEKKDKKEEMVVKVVAEDDDKFDSTLIESHLFNIPFHMFEKIMEYSVGVEYMKFRATCKSCHLASPPIQWSNKTLLRRLQTHSLLSPLLMVLDIQHGTITFTDPVFGDKYYIRIPKELIGYSQIYCSKYGWLLMHKDFESMVFFNPFTSDIIKLPPQVLLSCCFSAAPTSPGCMVIGCTPRGQCHIHFVGQEIWRSLGIAIGVDRYSFLFPTLHDQDLYALCDKGGLDVYRKHGEVDYSWEHGIAKPPTSSCGSSTQYLLAKCDKHLLLVMMGKFGESVEVLNFNGSGREWEKIDCLGKHSIYICDAACVCVEAKTPQMENNIYFARLHLDNGKIVFYSLETCRYHTSNDQNIEESLGDLFRPAQHWDPHSWIEPKLADAPERHQVDIACFQETKWKGYSNMEGNGYKLWYSGGLLPLEMELESL</sequence>
<comment type="caution">
    <text evidence="2">The sequence shown here is derived from an EMBL/GenBank/DDBJ whole genome shotgun (WGS) entry which is preliminary data.</text>
</comment>
<dbReference type="Proteomes" id="UP001151760">
    <property type="component" value="Unassembled WGS sequence"/>
</dbReference>
<feature type="domain" description="KIB1-4 beta-propeller" evidence="1">
    <location>
        <begin position="465"/>
        <end position="693"/>
    </location>
</feature>
<organism evidence="2 3">
    <name type="scientific">Tanacetum coccineum</name>
    <dbReference type="NCBI Taxonomy" id="301880"/>
    <lineage>
        <taxon>Eukaryota</taxon>
        <taxon>Viridiplantae</taxon>
        <taxon>Streptophyta</taxon>
        <taxon>Embryophyta</taxon>
        <taxon>Tracheophyta</taxon>
        <taxon>Spermatophyta</taxon>
        <taxon>Magnoliopsida</taxon>
        <taxon>eudicotyledons</taxon>
        <taxon>Gunneridae</taxon>
        <taxon>Pentapetalae</taxon>
        <taxon>asterids</taxon>
        <taxon>campanulids</taxon>
        <taxon>Asterales</taxon>
        <taxon>Asteraceae</taxon>
        <taxon>Asteroideae</taxon>
        <taxon>Anthemideae</taxon>
        <taxon>Anthemidinae</taxon>
        <taxon>Tanacetum</taxon>
    </lineage>
</organism>
<dbReference type="PANTHER" id="PTHR33127">
    <property type="entry name" value="TRANSMEMBRANE PROTEIN"/>
    <property type="match status" value="1"/>
</dbReference>
<dbReference type="Pfam" id="PF03478">
    <property type="entry name" value="Beta-prop_KIB1-4"/>
    <property type="match status" value="2"/>
</dbReference>
<reference evidence="2" key="2">
    <citation type="submission" date="2022-01" db="EMBL/GenBank/DDBJ databases">
        <authorList>
            <person name="Yamashiro T."/>
            <person name="Shiraishi A."/>
            <person name="Satake H."/>
            <person name="Nakayama K."/>
        </authorList>
    </citation>
    <scope>NUCLEOTIDE SEQUENCE</scope>
</reference>
<name>A0ABQ5DIT1_9ASTR</name>
<feature type="domain" description="KIB1-4 beta-propeller" evidence="1">
    <location>
        <begin position="53"/>
        <end position="282"/>
    </location>
</feature>
<protein>
    <recommendedName>
        <fullName evidence="1">KIB1-4 beta-propeller domain-containing protein</fullName>
    </recommendedName>
</protein>
<reference evidence="2" key="1">
    <citation type="journal article" date="2022" name="Int. J. Mol. Sci.">
        <title>Draft Genome of Tanacetum Coccineum: Genomic Comparison of Closely Related Tanacetum-Family Plants.</title>
        <authorList>
            <person name="Yamashiro T."/>
            <person name="Shiraishi A."/>
            <person name="Nakayama K."/>
            <person name="Satake H."/>
        </authorList>
    </citation>
    <scope>NUCLEOTIDE SEQUENCE</scope>
</reference>
<dbReference type="EMBL" id="BQNB010015342">
    <property type="protein sequence ID" value="GJT38899.1"/>
    <property type="molecule type" value="Genomic_DNA"/>
</dbReference>
<gene>
    <name evidence="2" type="ORF">Tco_0938764</name>
</gene>
<proteinExistence type="predicted"/>